<evidence type="ECO:0000259" key="2">
    <source>
        <dbReference type="Pfam" id="PF00144"/>
    </source>
</evidence>
<dbReference type="Gene3D" id="3.40.710.10">
    <property type="entry name" value="DD-peptidase/beta-lactamase superfamily"/>
    <property type="match status" value="1"/>
</dbReference>
<accession>A0A933W0G0</accession>
<proteinExistence type="predicted"/>
<feature type="signal peptide" evidence="1">
    <location>
        <begin position="1"/>
        <end position="19"/>
    </location>
</feature>
<organism evidence="3 4">
    <name type="scientific">Rhodopseudomonas palustris</name>
    <dbReference type="NCBI Taxonomy" id="1076"/>
    <lineage>
        <taxon>Bacteria</taxon>
        <taxon>Pseudomonadati</taxon>
        <taxon>Pseudomonadota</taxon>
        <taxon>Alphaproteobacteria</taxon>
        <taxon>Hyphomicrobiales</taxon>
        <taxon>Nitrobacteraceae</taxon>
        <taxon>Rhodopseudomonas</taxon>
    </lineage>
</organism>
<dbReference type="InterPro" id="IPR012338">
    <property type="entry name" value="Beta-lactam/transpept-like"/>
</dbReference>
<evidence type="ECO:0000313" key="4">
    <source>
        <dbReference type="Proteomes" id="UP000782519"/>
    </source>
</evidence>
<evidence type="ECO:0000313" key="3">
    <source>
        <dbReference type="EMBL" id="MBI5128273.1"/>
    </source>
</evidence>
<dbReference type="EMBL" id="JACRJB010000007">
    <property type="protein sequence ID" value="MBI5128273.1"/>
    <property type="molecule type" value="Genomic_DNA"/>
</dbReference>
<dbReference type="Proteomes" id="UP000782519">
    <property type="component" value="Unassembled WGS sequence"/>
</dbReference>
<reference evidence="3" key="1">
    <citation type="submission" date="2020-07" db="EMBL/GenBank/DDBJ databases">
        <title>Huge and variable diversity of episymbiotic CPR bacteria and DPANN archaea in groundwater ecosystems.</title>
        <authorList>
            <person name="He C.Y."/>
            <person name="Keren R."/>
            <person name="Whittaker M."/>
            <person name="Farag I.F."/>
            <person name="Doudna J."/>
            <person name="Cate J.H.D."/>
            <person name="Banfield J.F."/>
        </authorList>
    </citation>
    <scope>NUCLEOTIDE SEQUENCE</scope>
    <source>
        <strain evidence="3">NC_groundwater_1818_Pr3_B-0.1um_66_35</strain>
    </source>
</reference>
<dbReference type="PANTHER" id="PTHR43283">
    <property type="entry name" value="BETA-LACTAMASE-RELATED"/>
    <property type="match status" value="1"/>
</dbReference>
<feature type="domain" description="Beta-lactamase-related" evidence="2">
    <location>
        <begin position="46"/>
        <end position="405"/>
    </location>
</feature>
<dbReference type="InterPro" id="IPR050789">
    <property type="entry name" value="Diverse_Enzym_Activities"/>
</dbReference>
<dbReference type="AlphaFoldDB" id="A0A933W0G0"/>
<dbReference type="PANTHER" id="PTHR43283:SF3">
    <property type="entry name" value="BETA-LACTAMASE FAMILY PROTEIN (AFU_ORTHOLOGUE AFUA_5G07500)"/>
    <property type="match status" value="1"/>
</dbReference>
<evidence type="ECO:0000256" key="1">
    <source>
        <dbReference type="SAM" id="SignalP"/>
    </source>
</evidence>
<feature type="chain" id="PRO_5037405439" evidence="1">
    <location>
        <begin position="20"/>
        <end position="425"/>
    </location>
</feature>
<dbReference type="InterPro" id="IPR001466">
    <property type="entry name" value="Beta-lactam-related"/>
</dbReference>
<dbReference type="SUPFAM" id="SSF56601">
    <property type="entry name" value="beta-lactamase/transpeptidase-like"/>
    <property type="match status" value="1"/>
</dbReference>
<dbReference type="Pfam" id="PF00144">
    <property type="entry name" value="Beta-lactamase"/>
    <property type="match status" value="1"/>
</dbReference>
<name>A0A933W0G0_RHOPL</name>
<sequence>MKRIVAALAAVTIASTTIAATASQAAPLPEAKPDEVGFSQAGLTRLDDFFEREIARKRVPGAVVAIARDGRLVHYKAYGQLDPVKGTPMPLDAVFALASMTKPMAAVAALTLMEQGRLPLQARLADYYPAFGAMQVGVVQPDGSMKLEPQARPIRIHDLYRHTSGLMYGGRPDSASPMARLYPDGTAPAIEGDTQAFVDRIAKLPLAHQPATQFEYGFSIDVLGAVVEKVGEQRLGEYLGKVVWQPLRMKDATFHPTEAQRPRLARPFANDPLTGKPQAIKLLDTPTQFDCGGACAFATVGDYLRFGQMLLNGGELDGARIFSPQTVRHMTSNHLGPEIKNTVANIEPHRAGFGFGLSVAVRTESGLSAVPGNPGEFTWNGAYGTQFFCDPKERLVVVVGTAAPGELRKYYREQVQDIVYGAMVK</sequence>
<keyword evidence="1" id="KW-0732">Signal</keyword>
<gene>
    <name evidence="3" type="ORF">HZA66_02415</name>
</gene>
<comment type="caution">
    <text evidence="3">The sequence shown here is derived from an EMBL/GenBank/DDBJ whole genome shotgun (WGS) entry which is preliminary data.</text>
</comment>
<protein>
    <submittedName>
        <fullName evidence="3">Beta-lactamase family protein</fullName>
    </submittedName>
</protein>